<dbReference type="PANTHER" id="PTHR35175:SF2">
    <property type="entry name" value="DUF1289 DOMAIN-CONTAINING PROTEIN"/>
    <property type="match status" value="1"/>
</dbReference>
<dbReference type="PANTHER" id="PTHR35175">
    <property type="entry name" value="DUF1289 DOMAIN-CONTAINING PROTEIN"/>
    <property type="match status" value="1"/>
</dbReference>
<accession>A0A923KUJ0</accession>
<dbReference type="AlphaFoldDB" id="A0A923KUJ0"/>
<gene>
    <name evidence="1" type="ORF">H8K47_02650</name>
</gene>
<comment type="caution">
    <text evidence="1">The sequence shown here is derived from an EMBL/GenBank/DDBJ whole genome shotgun (WGS) entry which is preliminary data.</text>
</comment>
<dbReference type="EMBL" id="JACOGG010000002">
    <property type="protein sequence ID" value="MBC3934252.1"/>
    <property type="molecule type" value="Genomic_DNA"/>
</dbReference>
<evidence type="ECO:0000313" key="2">
    <source>
        <dbReference type="Proteomes" id="UP000612361"/>
    </source>
</evidence>
<dbReference type="RefSeq" id="WP_186879875.1">
    <property type="nucleotide sequence ID" value="NZ_JACOGG010000002.1"/>
</dbReference>
<sequence length="68" mass="7717">MSILYDFDPALADPAQAVPSPCVGVCRMDEKNAWCAGCFRTVPELTGWSNASNERKIQIWHQVKERMF</sequence>
<reference evidence="1" key="1">
    <citation type="submission" date="2020-08" db="EMBL/GenBank/DDBJ databases">
        <title>Novel species isolated from subtropical streams in China.</title>
        <authorList>
            <person name="Lu H."/>
        </authorList>
    </citation>
    <scope>NUCLEOTIDE SEQUENCE</scope>
    <source>
        <strain evidence="1">CY7W</strain>
    </source>
</reference>
<proteinExistence type="predicted"/>
<organism evidence="1 2">
    <name type="scientific">Undibacterium rugosum</name>
    <dbReference type="NCBI Taxonomy" id="2762291"/>
    <lineage>
        <taxon>Bacteria</taxon>
        <taxon>Pseudomonadati</taxon>
        <taxon>Pseudomonadota</taxon>
        <taxon>Betaproteobacteria</taxon>
        <taxon>Burkholderiales</taxon>
        <taxon>Oxalobacteraceae</taxon>
        <taxon>Undibacterium</taxon>
    </lineage>
</organism>
<dbReference type="Proteomes" id="UP000612361">
    <property type="component" value="Unassembled WGS sequence"/>
</dbReference>
<dbReference type="InterPro" id="IPR010710">
    <property type="entry name" value="DUF1289"/>
</dbReference>
<keyword evidence="2" id="KW-1185">Reference proteome</keyword>
<name>A0A923KUJ0_9BURK</name>
<dbReference type="Pfam" id="PF06945">
    <property type="entry name" value="DUF1289"/>
    <property type="match status" value="1"/>
</dbReference>
<protein>
    <submittedName>
        <fullName evidence="1">DUF1289 domain-containing protein</fullName>
    </submittedName>
</protein>
<evidence type="ECO:0000313" key="1">
    <source>
        <dbReference type="EMBL" id="MBC3934252.1"/>
    </source>
</evidence>